<keyword evidence="4 9" id="KW-0548">Nucleotidyltransferase</keyword>
<keyword evidence="5" id="KW-0235">DNA replication</keyword>
<dbReference type="EC" id="2.7.7.7" evidence="1"/>
<dbReference type="PANTHER" id="PTHR11669:SF8">
    <property type="entry name" value="DNA POLYMERASE III SUBUNIT DELTA"/>
    <property type="match status" value="1"/>
</dbReference>
<dbReference type="Gene3D" id="3.40.50.300">
    <property type="entry name" value="P-loop containing nucleotide triphosphate hydrolases"/>
    <property type="match status" value="1"/>
</dbReference>
<feature type="domain" description="DNA polymerase III delta subunit C-terminal" evidence="8">
    <location>
        <begin position="205"/>
        <end position="293"/>
    </location>
</feature>
<keyword evidence="6" id="KW-0239">DNA-directed DNA polymerase</keyword>
<dbReference type="InterPro" id="IPR050238">
    <property type="entry name" value="DNA_Rep/Repair_Clamp_Loader"/>
</dbReference>
<dbReference type="GO" id="GO:0003677">
    <property type="term" value="F:DNA binding"/>
    <property type="evidence" value="ECO:0007669"/>
    <property type="project" value="InterPro"/>
</dbReference>
<protein>
    <recommendedName>
        <fullName evidence="2">DNA polymerase III subunit delta'</fullName>
        <ecNumber evidence="1">2.7.7.7</ecNumber>
    </recommendedName>
</protein>
<dbReference type="CDD" id="cd00009">
    <property type="entry name" value="AAA"/>
    <property type="match status" value="1"/>
</dbReference>
<dbReference type="RefSeq" id="WP_115311986.1">
    <property type="nucleotide sequence ID" value="NZ_UGTH01000001.1"/>
</dbReference>
<sequence>MLIDFVGNRDAKQELEKNIETGDINHAYLFIGSEGVGKFTLAKAFAKKILGDSTLDLHVVRGNSIKKEQIEELISESKKNPFSGKYKVFIIDGFENVSVSGQNALLKTLEEPEEYLKIILIAKSISNILPTIASRSRLIKFKDVDDEEISDFLVHNIGLDSQNANLFSRISVGSVKRAMKYATDASAIAFRDKSFELIDRLINLNTDPFREMEFFEENKENLDEFFNIYSIFLRDVIIFNENVSRSFYINIDKINYIQKQNISTKQALEIYRQIQRTKQYLKDNANFELTIGQLFIGGI</sequence>
<dbReference type="AlphaFoldDB" id="A0A379DB25"/>
<evidence type="ECO:0000256" key="7">
    <source>
        <dbReference type="ARBA" id="ARBA00049244"/>
    </source>
</evidence>
<comment type="catalytic activity">
    <reaction evidence="7">
        <text>DNA(n) + a 2'-deoxyribonucleoside 5'-triphosphate = DNA(n+1) + diphosphate</text>
        <dbReference type="Rhea" id="RHEA:22508"/>
        <dbReference type="Rhea" id="RHEA-COMP:17339"/>
        <dbReference type="Rhea" id="RHEA-COMP:17340"/>
        <dbReference type="ChEBI" id="CHEBI:33019"/>
        <dbReference type="ChEBI" id="CHEBI:61560"/>
        <dbReference type="ChEBI" id="CHEBI:173112"/>
        <dbReference type="EC" id="2.7.7.7"/>
    </reaction>
</comment>
<dbReference type="Pfam" id="PF09115">
    <property type="entry name" value="DNApol3-delta_C"/>
    <property type="match status" value="1"/>
</dbReference>
<dbReference type="GO" id="GO:0009360">
    <property type="term" value="C:DNA polymerase III complex"/>
    <property type="evidence" value="ECO:0007669"/>
    <property type="project" value="InterPro"/>
</dbReference>
<dbReference type="InterPro" id="IPR015199">
    <property type="entry name" value="DNA_pol_III_delta_C"/>
</dbReference>
<dbReference type="Pfam" id="PF13177">
    <property type="entry name" value="DNA_pol3_delta2"/>
    <property type="match status" value="2"/>
</dbReference>
<dbReference type="EMBL" id="UGTH01000001">
    <property type="protein sequence ID" value="SUB74761.1"/>
    <property type="molecule type" value="Genomic_DNA"/>
</dbReference>
<evidence type="ECO:0000256" key="5">
    <source>
        <dbReference type="ARBA" id="ARBA00022705"/>
    </source>
</evidence>
<dbReference type="Gene3D" id="1.20.272.10">
    <property type="match status" value="1"/>
</dbReference>
<dbReference type="Proteomes" id="UP000254777">
    <property type="component" value="Unassembled WGS sequence"/>
</dbReference>
<dbReference type="InterPro" id="IPR027417">
    <property type="entry name" value="P-loop_NTPase"/>
</dbReference>
<proteinExistence type="predicted"/>
<evidence type="ECO:0000256" key="6">
    <source>
        <dbReference type="ARBA" id="ARBA00022932"/>
    </source>
</evidence>
<evidence type="ECO:0000256" key="4">
    <source>
        <dbReference type="ARBA" id="ARBA00022695"/>
    </source>
</evidence>
<dbReference type="SUPFAM" id="SSF52540">
    <property type="entry name" value="P-loop containing nucleoside triphosphate hydrolases"/>
    <property type="match status" value="1"/>
</dbReference>
<keyword evidence="3 9" id="KW-0808">Transferase</keyword>
<evidence type="ECO:0000313" key="9">
    <source>
        <dbReference type="EMBL" id="SUB74761.1"/>
    </source>
</evidence>
<evidence type="ECO:0000256" key="1">
    <source>
        <dbReference type="ARBA" id="ARBA00012417"/>
    </source>
</evidence>
<gene>
    <name evidence="9" type="primary">dnaX_2</name>
    <name evidence="9" type="ORF">NCTC11088_00518</name>
</gene>
<dbReference type="GO" id="GO:0003887">
    <property type="term" value="F:DNA-directed DNA polymerase activity"/>
    <property type="evidence" value="ECO:0007669"/>
    <property type="project" value="UniProtKB-KW"/>
</dbReference>
<dbReference type="PANTHER" id="PTHR11669">
    <property type="entry name" value="REPLICATION FACTOR C / DNA POLYMERASE III GAMMA-TAU SUBUNIT"/>
    <property type="match status" value="1"/>
</dbReference>
<evidence type="ECO:0000313" key="10">
    <source>
        <dbReference type="Proteomes" id="UP000254777"/>
    </source>
</evidence>
<reference evidence="9 10" key="1">
    <citation type="submission" date="2018-06" db="EMBL/GenBank/DDBJ databases">
        <authorList>
            <consortium name="Pathogen Informatics"/>
            <person name="Doyle S."/>
        </authorList>
    </citation>
    <scope>NUCLEOTIDE SEQUENCE [LARGE SCALE GENOMIC DNA]</scope>
    <source>
        <strain evidence="9 10">NCTC11088</strain>
    </source>
</reference>
<dbReference type="GO" id="GO:0006261">
    <property type="term" value="P:DNA-templated DNA replication"/>
    <property type="evidence" value="ECO:0007669"/>
    <property type="project" value="TreeGrafter"/>
</dbReference>
<evidence type="ECO:0000256" key="3">
    <source>
        <dbReference type="ARBA" id="ARBA00022679"/>
    </source>
</evidence>
<evidence type="ECO:0000259" key="8">
    <source>
        <dbReference type="Pfam" id="PF09115"/>
    </source>
</evidence>
<evidence type="ECO:0000256" key="2">
    <source>
        <dbReference type="ARBA" id="ARBA00014363"/>
    </source>
</evidence>
<name>A0A379DB25_9FIRM</name>
<organism evidence="9 10">
    <name type="scientific">Peptoniphilus indolicus</name>
    <dbReference type="NCBI Taxonomy" id="33030"/>
    <lineage>
        <taxon>Bacteria</taxon>
        <taxon>Bacillati</taxon>
        <taxon>Bacillota</taxon>
        <taxon>Tissierellia</taxon>
        <taxon>Tissierellales</taxon>
        <taxon>Peptoniphilaceae</taxon>
        <taxon>Peptoniphilus</taxon>
    </lineage>
</organism>
<accession>A0A379DB25</accession>